<accession>A0A1Q9R8L8</accession>
<feature type="transmembrane region" description="Helical" evidence="2">
    <location>
        <begin position="111"/>
        <end position="133"/>
    </location>
</feature>
<protein>
    <submittedName>
        <fullName evidence="3">Uncharacterized protein</fullName>
    </submittedName>
</protein>
<dbReference type="OrthoDB" id="6910374at2"/>
<keyword evidence="2" id="KW-0812">Transmembrane</keyword>
<dbReference type="AlphaFoldDB" id="A0A1Q9R8L8"/>
<feature type="transmembrane region" description="Helical" evidence="2">
    <location>
        <begin position="139"/>
        <end position="156"/>
    </location>
</feature>
<name>A0A1Q9R8L8_PSEPU</name>
<proteinExistence type="predicted"/>
<comment type="caution">
    <text evidence="3">The sequence shown here is derived from an EMBL/GenBank/DDBJ whole genome shotgun (WGS) entry which is preliminary data.</text>
</comment>
<keyword evidence="2" id="KW-0472">Membrane</keyword>
<dbReference type="Proteomes" id="UP000186736">
    <property type="component" value="Unassembled WGS sequence"/>
</dbReference>
<gene>
    <name evidence="3" type="ORF">PSEMO_13310</name>
</gene>
<dbReference type="RefSeq" id="WP_009405500.1">
    <property type="nucleotide sequence ID" value="NZ_MKZO01000011.1"/>
</dbReference>
<evidence type="ECO:0000313" key="4">
    <source>
        <dbReference type="Proteomes" id="UP000186736"/>
    </source>
</evidence>
<reference evidence="3 4" key="1">
    <citation type="submission" date="2016-10" db="EMBL/GenBank/DDBJ databases">
        <title>Genome Sequence of Pseudomonas putida GM4FR.</title>
        <authorList>
            <person name="Poehlein A."/>
            <person name="Wemheuer F."/>
            <person name="Hollensteiner J."/>
            <person name="Wemheuer B."/>
        </authorList>
    </citation>
    <scope>NUCLEOTIDE SEQUENCE [LARGE SCALE GENOMIC DNA]</scope>
    <source>
        <strain evidence="3 4">GM4FR</strain>
    </source>
</reference>
<feature type="region of interest" description="Disordered" evidence="1">
    <location>
        <begin position="48"/>
        <end position="67"/>
    </location>
</feature>
<evidence type="ECO:0000256" key="2">
    <source>
        <dbReference type="SAM" id="Phobius"/>
    </source>
</evidence>
<dbReference type="EMBL" id="MKZO01000011">
    <property type="protein sequence ID" value="OLS63764.1"/>
    <property type="molecule type" value="Genomic_DNA"/>
</dbReference>
<sequence length="160" mass="18179">MRSDDELVAKLSVRLTEEIKNLPADGRDHELIVKIKGDYGNINLGTQNFEIHSGKQPPPRGSDRERECPQCGQPAWRYTKHCMHCDYDMHRHDELVAEEEAKIRKSETDRYLLKAFGVFAAIAATSFLIKDYLPESWRSWAIGVTVAAGGLAFLILQAHR</sequence>
<evidence type="ECO:0000313" key="3">
    <source>
        <dbReference type="EMBL" id="OLS63764.1"/>
    </source>
</evidence>
<evidence type="ECO:0000256" key="1">
    <source>
        <dbReference type="SAM" id="MobiDB-lite"/>
    </source>
</evidence>
<organism evidence="3 4">
    <name type="scientific">Pseudomonas putida</name>
    <name type="common">Arthrobacter siderocapsulatus</name>
    <dbReference type="NCBI Taxonomy" id="303"/>
    <lineage>
        <taxon>Bacteria</taxon>
        <taxon>Pseudomonadati</taxon>
        <taxon>Pseudomonadota</taxon>
        <taxon>Gammaproteobacteria</taxon>
        <taxon>Pseudomonadales</taxon>
        <taxon>Pseudomonadaceae</taxon>
        <taxon>Pseudomonas</taxon>
    </lineage>
</organism>
<keyword evidence="2" id="KW-1133">Transmembrane helix</keyword>